<keyword evidence="7 10" id="KW-0472">Membrane</keyword>
<dbReference type="PANTHER" id="PTHR30065">
    <property type="entry name" value="FLAGELLAR BIOSYNTHETIC PROTEIN FLIR"/>
    <property type="match status" value="1"/>
</dbReference>
<evidence type="ECO:0000256" key="2">
    <source>
        <dbReference type="ARBA" id="ARBA00009772"/>
    </source>
</evidence>
<evidence type="ECO:0000256" key="1">
    <source>
        <dbReference type="ARBA" id="ARBA00002578"/>
    </source>
</evidence>
<evidence type="ECO:0000256" key="6">
    <source>
        <dbReference type="ARBA" id="ARBA00022989"/>
    </source>
</evidence>
<evidence type="ECO:0000256" key="8">
    <source>
        <dbReference type="ARBA" id="ARBA00023143"/>
    </source>
</evidence>
<keyword evidence="8 10" id="KW-0975">Bacterial flagellum</keyword>
<dbReference type="EMBL" id="CP003273">
    <property type="protein sequence ID" value="AGL01644.1"/>
    <property type="molecule type" value="Genomic_DNA"/>
</dbReference>
<dbReference type="Proteomes" id="UP000013520">
    <property type="component" value="Chromosome"/>
</dbReference>
<accession>R4KGC2</accession>
<protein>
    <recommendedName>
        <fullName evidence="3 9">Flagellar biosynthetic protein FliR</fullName>
    </recommendedName>
</protein>
<dbReference type="GO" id="GO:0006605">
    <property type="term" value="P:protein targeting"/>
    <property type="evidence" value="ECO:0007669"/>
    <property type="project" value="UniProtKB-UniRule"/>
</dbReference>
<dbReference type="KEGG" id="dgi:Desgi_2215"/>
<dbReference type="InterPro" id="IPR002010">
    <property type="entry name" value="T3SS_IM_R"/>
</dbReference>
<dbReference type="GO" id="GO:0044780">
    <property type="term" value="P:bacterial-type flagellum assembly"/>
    <property type="evidence" value="ECO:0007669"/>
    <property type="project" value="UniProtKB-UniRule"/>
</dbReference>
<name>R4KGC2_9FIRM</name>
<feature type="transmembrane region" description="Helical" evidence="10">
    <location>
        <begin position="34"/>
        <end position="54"/>
    </location>
</feature>
<keyword evidence="6 10" id="KW-1133">Transmembrane helix</keyword>
<sequence length="255" mass="27558">MLDINQVALFFLILARLSAFLVTAPLFSMSNIPGIVKIGLALLISLITFPIIYLSIPNYSIDGWNYVFALVREVLVGLALGFVANLVLSALMFTGNLIDMQIGFFMSLIFDPVASAMSGIISRFIYLLGLAVLFAFDGHHMILAAIVRSFEVVPLNSAVVTGNAAMHLIKTFAQAISIGVQIAAPIIAVMLIIDVTLGLLARTAPQINVFMLGFPIKIIFGLITLSIMVPVLVRIIYSLCGVIEEDIVILLKGMT</sequence>
<gene>
    <name evidence="11" type="ORF">Desgi_2215</name>
</gene>
<feature type="transmembrane region" description="Helical" evidence="10">
    <location>
        <begin position="178"/>
        <end position="201"/>
    </location>
</feature>
<keyword evidence="4 10" id="KW-1003">Cell membrane</keyword>
<evidence type="ECO:0000256" key="9">
    <source>
        <dbReference type="NCBIfam" id="TIGR01400"/>
    </source>
</evidence>
<dbReference type="NCBIfam" id="TIGR01400">
    <property type="entry name" value="fliR"/>
    <property type="match status" value="1"/>
</dbReference>
<evidence type="ECO:0000256" key="4">
    <source>
        <dbReference type="ARBA" id="ARBA00022475"/>
    </source>
</evidence>
<dbReference type="PANTHER" id="PTHR30065:SF1">
    <property type="entry name" value="SURFACE PRESENTATION OF ANTIGENS PROTEIN SPAR"/>
    <property type="match status" value="1"/>
</dbReference>
<dbReference type="Pfam" id="PF01311">
    <property type="entry name" value="Bac_export_1"/>
    <property type="match status" value="1"/>
</dbReference>
<dbReference type="GO" id="GO:0005886">
    <property type="term" value="C:plasma membrane"/>
    <property type="evidence" value="ECO:0007669"/>
    <property type="project" value="UniProtKB-SubCell"/>
</dbReference>
<evidence type="ECO:0000256" key="3">
    <source>
        <dbReference type="ARBA" id="ARBA00021717"/>
    </source>
</evidence>
<comment type="function">
    <text evidence="1 10">Role in flagellar biosynthesis.</text>
</comment>
<evidence type="ECO:0000313" key="12">
    <source>
        <dbReference type="Proteomes" id="UP000013520"/>
    </source>
</evidence>
<feature type="transmembrane region" description="Helical" evidence="10">
    <location>
        <begin position="113"/>
        <end position="136"/>
    </location>
</feature>
<evidence type="ECO:0000313" key="11">
    <source>
        <dbReference type="EMBL" id="AGL01644.1"/>
    </source>
</evidence>
<feature type="transmembrane region" description="Helical" evidence="10">
    <location>
        <begin position="74"/>
        <end position="93"/>
    </location>
</feature>
<evidence type="ECO:0000256" key="7">
    <source>
        <dbReference type="ARBA" id="ARBA00023136"/>
    </source>
</evidence>
<keyword evidence="11" id="KW-0966">Cell projection</keyword>
<reference evidence="11 12" key="1">
    <citation type="submission" date="2012-01" db="EMBL/GenBank/DDBJ databases">
        <title>Complete sequence of Desulfotomaculum gibsoniae DSM 7213.</title>
        <authorList>
            <consortium name="US DOE Joint Genome Institute"/>
            <person name="Lucas S."/>
            <person name="Han J."/>
            <person name="Lapidus A."/>
            <person name="Cheng J.-F."/>
            <person name="Goodwin L."/>
            <person name="Pitluck S."/>
            <person name="Peters L."/>
            <person name="Ovchinnikova G."/>
            <person name="Teshima H."/>
            <person name="Detter J.C."/>
            <person name="Han C."/>
            <person name="Tapia R."/>
            <person name="Land M."/>
            <person name="Hauser L."/>
            <person name="Kyrpides N."/>
            <person name="Ivanova N."/>
            <person name="Pagani I."/>
            <person name="Parshina S."/>
            <person name="Plugge C."/>
            <person name="Muyzer G."/>
            <person name="Kuever J."/>
            <person name="Ivanova A."/>
            <person name="Nazina T."/>
            <person name="Klenk H.-P."/>
            <person name="Brambilla E."/>
            <person name="Spring S."/>
            <person name="Stams A.F."/>
            <person name="Woyke T."/>
        </authorList>
    </citation>
    <scope>NUCLEOTIDE SEQUENCE [LARGE SCALE GENOMIC DNA]</scope>
    <source>
        <strain evidence="11 12">DSM 7213</strain>
    </source>
</reference>
<evidence type="ECO:0000256" key="10">
    <source>
        <dbReference type="RuleBase" id="RU362071"/>
    </source>
</evidence>
<keyword evidence="11" id="KW-0969">Cilium</keyword>
<dbReference type="InterPro" id="IPR006303">
    <property type="entry name" value="FliR"/>
</dbReference>
<feature type="transmembrane region" description="Helical" evidence="10">
    <location>
        <begin position="6"/>
        <end position="27"/>
    </location>
</feature>
<dbReference type="OrthoDB" id="9807748at2"/>
<evidence type="ECO:0000256" key="5">
    <source>
        <dbReference type="ARBA" id="ARBA00022692"/>
    </source>
</evidence>
<dbReference type="PRINTS" id="PR00953">
    <property type="entry name" value="TYPE3IMRPROT"/>
</dbReference>
<keyword evidence="11" id="KW-0282">Flagellum</keyword>
<keyword evidence="12" id="KW-1185">Reference proteome</keyword>
<proteinExistence type="inferred from homology"/>
<feature type="transmembrane region" description="Helical" evidence="10">
    <location>
        <begin position="207"/>
        <end position="233"/>
    </location>
</feature>
<keyword evidence="5 10" id="KW-0812">Transmembrane</keyword>
<dbReference type="HOGENOM" id="CLU_063626_4_0_9"/>
<dbReference type="STRING" id="767817.Desgi_2215"/>
<dbReference type="eggNOG" id="COG1684">
    <property type="taxonomic scope" value="Bacteria"/>
</dbReference>
<dbReference type="RefSeq" id="WP_006522075.1">
    <property type="nucleotide sequence ID" value="NC_021184.1"/>
</dbReference>
<organism evidence="11 12">
    <name type="scientific">Desulfoscipio gibsoniae DSM 7213</name>
    <dbReference type="NCBI Taxonomy" id="767817"/>
    <lineage>
        <taxon>Bacteria</taxon>
        <taxon>Bacillati</taxon>
        <taxon>Bacillota</taxon>
        <taxon>Clostridia</taxon>
        <taxon>Eubacteriales</taxon>
        <taxon>Desulfallaceae</taxon>
        <taxon>Desulfoscipio</taxon>
    </lineage>
</organism>
<dbReference type="GO" id="GO:0009425">
    <property type="term" value="C:bacterial-type flagellum basal body"/>
    <property type="evidence" value="ECO:0007669"/>
    <property type="project" value="UniProtKB-SubCell"/>
</dbReference>
<comment type="subcellular location">
    <subcellularLocation>
        <location evidence="10">Cell membrane</location>
        <topology evidence="10">Multi-pass membrane protein</topology>
    </subcellularLocation>
    <subcellularLocation>
        <location evidence="10">Bacterial flagellum basal body</location>
    </subcellularLocation>
</comment>
<dbReference type="AlphaFoldDB" id="R4KGC2"/>
<comment type="similarity">
    <text evidence="2 10">Belongs to the FliR/MopE/SpaR family.</text>
</comment>